<keyword evidence="2" id="KW-1185">Reference proteome</keyword>
<sequence length="135" mass="15585">MRDKRVRERESTLQADLTERFSKSRHLEELHKHQSGNKKRQYMDFQSKEFLARQKAEKEAATTCTSMPDDLQLMATISSRLSRDWLYEPSSEVAHLRSESSQTTIELPPCLEGEQRIMRRVEVAVSSVALPSTST</sequence>
<reference evidence="2" key="1">
    <citation type="journal article" date="2023" name="Nat. Plants">
        <title>Single-cell RNA sequencing provides a high-resolution roadmap for understanding the multicellular compartmentation of specialized metabolism.</title>
        <authorList>
            <person name="Sun S."/>
            <person name="Shen X."/>
            <person name="Li Y."/>
            <person name="Li Y."/>
            <person name="Wang S."/>
            <person name="Li R."/>
            <person name="Zhang H."/>
            <person name="Shen G."/>
            <person name="Guo B."/>
            <person name="Wei J."/>
            <person name="Xu J."/>
            <person name="St-Pierre B."/>
            <person name="Chen S."/>
            <person name="Sun C."/>
        </authorList>
    </citation>
    <scope>NUCLEOTIDE SEQUENCE [LARGE SCALE GENOMIC DNA]</scope>
</reference>
<comment type="caution">
    <text evidence="1">The sequence shown here is derived from an EMBL/GenBank/DDBJ whole genome shotgun (WGS) entry which is preliminary data.</text>
</comment>
<accession>A0ACC0AM73</accession>
<evidence type="ECO:0000313" key="1">
    <source>
        <dbReference type="EMBL" id="KAI5661701.1"/>
    </source>
</evidence>
<evidence type="ECO:0000313" key="2">
    <source>
        <dbReference type="Proteomes" id="UP001060085"/>
    </source>
</evidence>
<name>A0ACC0AM73_CATRO</name>
<dbReference type="Proteomes" id="UP001060085">
    <property type="component" value="Linkage Group LG05"/>
</dbReference>
<dbReference type="EMBL" id="CM044705">
    <property type="protein sequence ID" value="KAI5661701.1"/>
    <property type="molecule type" value="Genomic_DNA"/>
</dbReference>
<organism evidence="1 2">
    <name type="scientific">Catharanthus roseus</name>
    <name type="common">Madagascar periwinkle</name>
    <name type="synonym">Vinca rosea</name>
    <dbReference type="NCBI Taxonomy" id="4058"/>
    <lineage>
        <taxon>Eukaryota</taxon>
        <taxon>Viridiplantae</taxon>
        <taxon>Streptophyta</taxon>
        <taxon>Embryophyta</taxon>
        <taxon>Tracheophyta</taxon>
        <taxon>Spermatophyta</taxon>
        <taxon>Magnoliopsida</taxon>
        <taxon>eudicotyledons</taxon>
        <taxon>Gunneridae</taxon>
        <taxon>Pentapetalae</taxon>
        <taxon>asterids</taxon>
        <taxon>lamiids</taxon>
        <taxon>Gentianales</taxon>
        <taxon>Apocynaceae</taxon>
        <taxon>Rauvolfioideae</taxon>
        <taxon>Vinceae</taxon>
        <taxon>Catharanthinae</taxon>
        <taxon>Catharanthus</taxon>
    </lineage>
</organism>
<gene>
    <name evidence="1" type="ORF">M9H77_21024</name>
</gene>
<protein>
    <submittedName>
        <fullName evidence="1">Uncharacterized protein</fullName>
    </submittedName>
</protein>
<proteinExistence type="predicted"/>